<dbReference type="Gene3D" id="1.10.10.10">
    <property type="entry name" value="Winged helix-like DNA-binding domain superfamily/Winged helix DNA-binding domain"/>
    <property type="match status" value="1"/>
</dbReference>
<gene>
    <name evidence="10" type="ORF">Rmf_18790</name>
</gene>
<keyword evidence="2" id="KW-0902">Two-component regulatory system</keyword>
<dbReference type="Proteomes" id="UP000831327">
    <property type="component" value="Chromosome"/>
</dbReference>
<dbReference type="Gene3D" id="3.40.50.2300">
    <property type="match status" value="1"/>
</dbReference>
<dbReference type="InterPro" id="IPR001867">
    <property type="entry name" value="OmpR/PhoB-type_DNA-bd"/>
</dbReference>
<evidence type="ECO:0000256" key="3">
    <source>
        <dbReference type="ARBA" id="ARBA00023015"/>
    </source>
</evidence>
<dbReference type="InterPro" id="IPR039420">
    <property type="entry name" value="WalR-like"/>
</dbReference>
<dbReference type="InterPro" id="IPR001789">
    <property type="entry name" value="Sig_transdc_resp-reg_receiver"/>
</dbReference>
<dbReference type="Pfam" id="PF00486">
    <property type="entry name" value="Trans_reg_C"/>
    <property type="match status" value="1"/>
</dbReference>
<dbReference type="InterPro" id="IPR011006">
    <property type="entry name" value="CheY-like_superfamily"/>
</dbReference>
<dbReference type="SMART" id="SM00862">
    <property type="entry name" value="Trans_reg_C"/>
    <property type="match status" value="1"/>
</dbReference>
<accession>A0ABN6NZV7</accession>
<feature type="domain" description="OmpR/PhoB-type" evidence="9">
    <location>
        <begin position="136"/>
        <end position="231"/>
    </location>
</feature>
<dbReference type="PANTHER" id="PTHR48111">
    <property type="entry name" value="REGULATOR OF RPOS"/>
    <property type="match status" value="1"/>
</dbReference>
<evidence type="ECO:0000256" key="1">
    <source>
        <dbReference type="ARBA" id="ARBA00022553"/>
    </source>
</evidence>
<proteinExistence type="predicted"/>
<protein>
    <submittedName>
        <fullName evidence="10">DNA-binding response regulator</fullName>
    </submittedName>
</protein>
<dbReference type="PANTHER" id="PTHR48111:SF22">
    <property type="entry name" value="REGULATOR OF RPOS"/>
    <property type="match status" value="1"/>
</dbReference>
<dbReference type="PROSITE" id="PS51755">
    <property type="entry name" value="OMPR_PHOB"/>
    <property type="match status" value="1"/>
</dbReference>
<dbReference type="EMBL" id="AP025637">
    <property type="protein sequence ID" value="BDG71950.1"/>
    <property type="molecule type" value="Genomic_DNA"/>
</dbReference>
<dbReference type="InterPro" id="IPR036388">
    <property type="entry name" value="WH-like_DNA-bd_sf"/>
</dbReference>
<comment type="caution">
    <text evidence="6">Lacks conserved residue(s) required for the propagation of feature annotation.</text>
</comment>
<evidence type="ECO:0000259" key="8">
    <source>
        <dbReference type="PROSITE" id="PS50110"/>
    </source>
</evidence>
<dbReference type="RefSeq" id="WP_244459170.1">
    <property type="nucleotide sequence ID" value="NZ_AP025637.1"/>
</dbReference>
<dbReference type="PROSITE" id="PS50110">
    <property type="entry name" value="RESPONSE_REGULATORY"/>
    <property type="match status" value="1"/>
</dbReference>
<reference evidence="10 11" key="1">
    <citation type="journal article" date="2016" name="Microbes Environ.">
        <title>Phylogenetically diverse aerobic anoxygenic phototrophic bacteria isolated from epilithic biofilms in Tama river, Japan.</title>
        <authorList>
            <person name="Hirose S."/>
            <person name="Matsuura K."/>
            <person name="Haruta S."/>
        </authorList>
    </citation>
    <scope>NUCLEOTIDE SEQUENCE [LARGE SCALE GENOMIC DNA]</scope>
    <source>
        <strain evidence="10 11">S08</strain>
    </source>
</reference>
<evidence type="ECO:0000256" key="6">
    <source>
        <dbReference type="PROSITE-ProRule" id="PRU00169"/>
    </source>
</evidence>
<evidence type="ECO:0000259" key="9">
    <source>
        <dbReference type="PROSITE" id="PS51755"/>
    </source>
</evidence>
<name>A0ABN6NZV7_9PROT</name>
<keyword evidence="3" id="KW-0805">Transcription regulation</keyword>
<keyword evidence="4 7" id="KW-0238">DNA-binding</keyword>
<feature type="DNA-binding region" description="OmpR/PhoB-type" evidence="7">
    <location>
        <begin position="136"/>
        <end position="231"/>
    </location>
</feature>
<dbReference type="CDD" id="cd00383">
    <property type="entry name" value="trans_reg_C"/>
    <property type="match status" value="1"/>
</dbReference>
<dbReference type="SUPFAM" id="SSF52172">
    <property type="entry name" value="CheY-like"/>
    <property type="match status" value="1"/>
</dbReference>
<sequence>MLSRSPPAPRLFLLATRQLRARLVADGLARRGVAVEVAPSLDTLVAAAAAGLPDAVLLVPESLAGPNGIAAIRRLRAASATPCVVVATPEDTAADRVEALDCGADEVLHGGIPVAEAIARIRATLRRARPMAAPVAEAAVVGPWRLHAAGRRLAAPGGPAQRLTSAEFDLVAVLAAAQGAAVDREVISRQVFRRPWRPDDRAVDSLVKRLRRKMPTDAIHSVRGVGYALTVAIDAAPSPVENCALHAIRSAALR</sequence>
<dbReference type="GO" id="GO:0003677">
    <property type="term" value="F:DNA binding"/>
    <property type="evidence" value="ECO:0007669"/>
    <property type="project" value="UniProtKB-KW"/>
</dbReference>
<evidence type="ECO:0000256" key="2">
    <source>
        <dbReference type="ARBA" id="ARBA00023012"/>
    </source>
</evidence>
<evidence type="ECO:0000256" key="4">
    <source>
        <dbReference type="ARBA" id="ARBA00023125"/>
    </source>
</evidence>
<evidence type="ECO:0000313" key="11">
    <source>
        <dbReference type="Proteomes" id="UP000831327"/>
    </source>
</evidence>
<keyword evidence="5" id="KW-0804">Transcription</keyword>
<evidence type="ECO:0000256" key="7">
    <source>
        <dbReference type="PROSITE-ProRule" id="PRU01091"/>
    </source>
</evidence>
<organism evidence="10 11">
    <name type="scientific">Roseomonas fluvialis</name>
    <dbReference type="NCBI Taxonomy" id="1750527"/>
    <lineage>
        <taxon>Bacteria</taxon>
        <taxon>Pseudomonadati</taxon>
        <taxon>Pseudomonadota</taxon>
        <taxon>Alphaproteobacteria</taxon>
        <taxon>Acetobacterales</taxon>
        <taxon>Roseomonadaceae</taxon>
        <taxon>Roseomonas</taxon>
    </lineage>
</organism>
<evidence type="ECO:0000256" key="5">
    <source>
        <dbReference type="ARBA" id="ARBA00023163"/>
    </source>
</evidence>
<dbReference type="InterPro" id="IPR016032">
    <property type="entry name" value="Sig_transdc_resp-reg_C-effctor"/>
</dbReference>
<dbReference type="SUPFAM" id="SSF46894">
    <property type="entry name" value="C-terminal effector domain of the bipartite response regulators"/>
    <property type="match status" value="1"/>
</dbReference>
<keyword evidence="1" id="KW-0597">Phosphoprotein</keyword>
<feature type="domain" description="Response regulatory" evidence="8">
    <location>
        <begin position="10"/>
        <end position="125"/>
    </location>
</feature>
<evidence type="ECO:0000313" key="10">
    <source>
        <dbReference type="EMBL" id="BDG71950.1"/>
    </source>
</evidence>
<keyword evidence="11" id="KW-1185">Reference proteome</keyword>